<dbReference type="InParanoid" id="A0A0D2A4G5"/>
<evidence type="ECO:0000256" key="9">
    <source>
        <dbReference type="ARBA" id="ARBA00022676"/>
    </source>
</evidence>
<evidence type="ECO:0000256" key="1">
    <source>
        <dbReference type="ARBA" id="ARBA00000915"/>
    </source>
</evidence>
<dbReference type="FunFam" id="3.30.70.120:FF:000003">
    <property type="entry name" value="ATP phosphoribosyltransferase"/>
    <property type="match status" value="1"/>
</dbReference>
<dbReference type="OrthoDB" id="2574at2759"/>
<evidence type="ECO:0000256" key="3">
    <source>
        <dbReference type="ARBA" id="ARBA00004667"/>
    </source>
</evidence>
<dbReference type="SUPFAM" id="SSF53850">
    <property type="entry name" value="Periplasmic binding protein-like II"/>
    <property type="match status" value="1"/>
</dbReference>
<dbReference type="UniPathway" id="UPA00031">
    <property type="reaction ID" value="UER00006"/>
</dbReference>
<keyword evidence="9 16" id="KW-0328">Glycosyltransferase</keyword>
<evidence type="ECO:0000259" key="14">
    <source>
        <dbReference type="Pfam" id="PF01634"/>
    </source>
</evidence>
<comment type="catalytic activity">
    <reaction evidence="1">
        <text>1-(5-phospho-beta-D-ribosyl)-ATP + diphosphate = 5-phospho-alpha-D-ribose 1-diphosphate + ATP</text>
        <dbReference type="Rhea" id="RHEA:18473"/>
        <dbReference type="ChEBI" id="CHEBI:30616"/>
        <dbReference type="ChEBI" id="CHEBI:33019"/>
        <dbReference type="ChEBI" id="CHEBI:58017"/>
        <dbReference type="ChEBI" id="CHEBI:73183"/>
        <dbReference type="EC" id="2.4.2.17"/>
    </reaction>
</comment>
<keyword evidence="17" id="KW-1185">Reference proteome</keyword>
<reference evidence="16 17" key="1">
    <citation type="submission" date="2015-01" db="EMBL/GenBank/DDBJ databases">
        <title>The Genome Sequence of Ochroconis gallopava CBS43764.</title>
        <authorList>
            <consortium name="The Broad Institute Genomics Platform"/>
            <person name="Cuomo C."/>
            <person name="de Hoog S."/>
            <person name="Gorbushina A."/>
            <person name="Stielow B."/>
            <person name="Teixiera M."/>
            <person name="Abouelleil A."/>
            <person name="Chapman S.B."/>
            <person name="Priest M."/>
            <person name="Young S.K."/>
            <person name="Wortman J."/>
            <person name="Nusbaum C."/>
            <person name="Birren B."/>
        </authorList>
    </citation>
    <scope>NUCLEOTIDE SEQUENCE [LARGE SCALE GENOMIC DNA]</scope>
    <source>
        <strain evidence="16 17">CBS 43764</strain>
    </source>
</reference>
<dbReference type="GO" id="GO:0005737">
    <property type="term" value="C:cytoplasm"/>
    <property type="evidence" value="ECO:0007669"/>
    <property type="project" value="UniProtKB-SubCell"/>
</dbReference>
<dbReference type="GO" id="GO:0005524">
    <property type="term" value="F:ATP binding"/>
    <property type="evidence" value="ECO:0007669"/>
    <property type="project" value="UniProtKB-KW"/>
</dbReference>
<evidence type="ECO:0000256" key="8">
    <source>
        <dbReference type="ARBA" id="ARBA00022605"/>
    </source>
</evidence>
<dbReference type="EMBL" id="KN847553">
    <property type="protein sequence ID" value="KIW01678.1"/>
    <property type="molecule type" value="Genomic_DNA"/>
</dbReference>
<keyword evidence="13" id="KW-0368">Histidine biosynthesis</keyword>
<dbReference type="InterPro" id="IPR013820">
    <property type="entry name" value="ATP_PRibTrfase_cat"/>
</dbReference>
<gene>
    <name evidence="16" type="ORF">PV09_06861</name>
</gene>
<dbReference type="NCBIfam" id="TIGR00070">
    <property type="entry name" value="hisG"/>
    <property type="match status" value="1"/>
</dbReference>
<dbReference type="Proteomes" id="UP000053259">
    <property type="component" value="Unassembled WGS sequence"/>
</dbReference>
<dbReference type="InterPro" id="IPR018198">
    <property type="entry name" value="ATP_PRibTrfase_CS"/>
</dbReference>
<comment type="pathway">
    <text evidence="3">Amino-acid biosynthesis; L-histidine biosynthesis; L-histidine from 5-phospho-alpha-D-ribose 1-diphosphate: step 1/9.</text>
</comment>
<dbReference type="InterPro" id="IPR015867">
    <property type="entry name" value="N-reg_PII/ATP_PRibTrfase_C"/>
</dbReference>
<dbReference type="InterPro" id="IPR013115">
    <property type="entry name" value="HisG_C"/>
</dbReference>
<organism evidence="16 17">
    <name type="scientific">Verruconis gallopava</name>
    <dbReference type="NCBI Taxonomy" id="253628"/>
    <lineage>
        <taxon>Eukaryota</taxon>
        <taxon>Fungi</taxon>
        <taxon>Dikarya</taxon>
        <taxon>Ascomycota</taxon>
        <taxon>Pezizomycotina</taxon>
        <taxon>Dothideomycetes</taxon>
        <taxon>Pleosporomycetidae</taxon>
        <taxon>Venturiales</taxon>
        <taxon>Sympoventuriaceae</taxon>
        <taxon>Verruconis</taxon>
    </lineage>
</organism>
<evidence type="ECO:0000256" key="2">
    <source>
        <dbReference type="ARBA" id="ARBA00004496"/>
    </source>
</evidence>
<dbReference type="PANTHER" id="PTHR21403:SF8">
    <property type="entry name" value="ATP PHOSPHORIBOSYLTRANSFERASE"/>
    <property type="match status" value="1"/>
</dbReference>
<name>A0A0D2A4G5_9PEZI</name>
<dbReference type="FunFam" id="3.40.190.10:FF:000123">
    <property type="entry name" value="HIS1p ATP phosphoribosyltransferase"/>
    <property type="match status" value="1"/>
</dbReference>
<dbReference type="HAMAP" id="MF_00079">
    <property type="entry name" value="HisG_Long"/>
    <property type="match status" value="1"/>
</dbReference>
<dbReference type="Pfam" id="PF08029">
    <property type="entry name" value="HisG_C"/>
    <property type="match status" value="1"/>
</dbReference>
<sequence length="333" mass="35902">MGILHDRKSSRDLPALTDTLGDSLSDRLLFAVPKKGRLHPPCLELLKGADIQFHRHSRLDIALVKNFPLALVFLPAADIPTFVGEGRVDLGITGRDQVAEHDCANPPTETTGVEEVMDLGFGRCKLQVQVPEKGPISKPEELVGKNIVTSFTNLSEKYFADLESKESGGETNGAISKPSKTKIKYVGGSVEAACALGVADGIVDLVESGETMRVAGLKAISTVVESTAVLIKSKHPSDNKLIELIASRIRGVITAQKWVLCTYNIPRAKLDEVKAITPGKRAPTVTSLEQEDWVAINVMVENSKIADTMDALEAAGAEDILVTKLENTRTRNS</sequence>
<feature type="domain" description="Histidine biosynthesis HisG C-terminal" evidence="15">
    <location>
        <begin position="255"/>
        <end position="327"/>
    </location>
</feature>
<dbReference type="GO" id="GO:0003879">
    <property type="term" value="F:ATP phosphoribosyltransferase activity"/>
    <property type="evidence" value="ECO:0007669"/>
    <property type="project" value="UniProtKB-EC"/>
</dbReference>
<dbReference type="VEuPathDB" id="FungiDB:PV09_06861"/>
<evidence type="ECO:0000259" key="15">
    <source>
        <dbReference type="Pfam" id="PF08029"/>
    </source>
</evidence>
<evidence type="ECO:0000256" key="4">
    <source>
        <dbReference type="ARBA" id="ARBA00009372"/>
    </source>
</evidence>
<dbReference type="InterPro" id="IPR020621">
    <property type="entry name" value="ATP-PRT_HisG_long"/>
</dbReference>
<dbReference type="GO" id="GO:0000287">
    <property type="term" value="F:magnesium ion binding"/>
    <property type="evidence" value="ECO:0007669"/>
    <property type="project" value="InterPro"/>
</dbReference>
<evidence type="ECO:0000313" key="16">
    <source>
        <dbReference type="EMBL" id="KIW01678.1"/>
    </source>
</evidence>
<dbReference type="NCBIfam" id="TIGR03455">
    <property type="entry name" value="HisG_C-term"/>
    <property type="match status" value="1"/>
</dbReference>
<dbReference type="PROSITE" id="PS01316">
    <property type="entry name" value="ATP_P_PHORIBOSYLTR"/>
    <property type="match status" value="1"/>
</dbReference>
<dbReference type="GeneID" id="27314834"/>
<evidence type="ECO:0000256" key="7">
    <source>
        <dbReference type="ARBA" id="ARBA00022490"/>
    </source>
</evidence>
<dbReference type="SUPFAM" id="SSF54913">
    <property type="entry name" value="GlnB-like"/>
    <property type="match status" value="1"/>
</dbReference>
<feature type="domain" description="ATP phosphoribosyltransferase catalytic" evidence="14">
    <location>
        <begin position="76"/>
        <end position="251"/>
    </location>
</feature>
<keyword evidence="10 16" id="KW-0808">Transferase</keyword>
<protein>
    <recommendedName>
        <fullName evidence="6">ATP phosphoribosyltransferase</fullName>
        <ecNumber evidence="5">2.4.2.17</ecNumber>
    </recommendedName>
</protein>
<keyword evidence="7" id="KW-0963">Cytoplasm</keyword>
<evidence type="ECO:0000256" key="13">
    <source>
        <dbReference type="ARBA" id="ARBA00023102"/>
    </source>
</evidence>
<evidence type="ECO:0000256" key="12">
    <source>
        <dbReference type="ARBA" id="ARBA00022840"/>
    </source>
</evidence>
<accession>A0A0D2A4G5</accession>
<dbReference type="RefSeq" id="XP_016211547.1">
    <property type="nucleotide sequence ID" value="XM_016360561.1"/>
</dbReference>
<dbReference type="CDD" id="cd13592">
    <property type="entry name" value="PBP2_HisGL2"/>
    <property type="match status" value="1"/>
</dbReference>
<dbReference type="FunCoup" id="A0A0D2A4G5">
    <property type="interactions" value="181"/>
</dbReference>
<dbReference type="EC" id="2.4.2.17" evidence="5"/>
<dbReference type="InterPro" id="IPR001348">
    <property type="entry name" value="ATP_PRibTrfase_HisG"/>
</dbReference>
<dbReference type="InterPro" id="IPR011322">
    <property type="entry name" value="N-reg_PII-like_a/b"/>
</dbReference>
<comment type="similarity">
    <text evidence="4">Belongs to the ATP phosphoribosyltransferase family.</text>
</comment>
<evidence type="ECO:0000256" key="6">
    <source>
        <dbReference type="ARBA" id="ARBA00020998"/>
    </source>
</evidence>
<evidence type="ECO:0000256" key="11">
    <source>
        <dbReference type="ARBA" id="ARBA00022741"/>
    </source>
</evidence>
<keyword evidence="11" id="KW-0547">Nucleotide-binding</keyword>
<keyword evidence="8" id="KW-0028">Amino-acid biosynthesis</keyword>
<evidence type="ECO:0000256" key="5">
    <source>
        <dbReference type="ARBA" id="ARBA00011946"/>
    </source>
</evidence>
<comment type="subcellular location">
    <subcellularLocation>
        <location evidence="2">Cytoplasm</location>
    </subcellularLocation>
</comment>
<keyword evidence="12" id="KW-0067">ATP-binding</keyword>
<dbReference type="Gene3D" id="3.40.190.10">
    <property type="entry name" value="Periplasmic binding protein-like II"/>
    <property type="match status" value="2"/>
</dbReference>
<evidence type="ECO:0000256" key="10">
    <source>
        <dbReference type="ARBA" id="ARBA00022679"/>
    </source>
</evidence>
<dbReference type="Pfam" id="PF01634">
    <property type="entry name" value="HisG"/>
    <property type="match status" value="1"/>
</dbReference>
<dbReference type="GO" id="GO:0000105">
    <property type="term" value="P:L-histidine biosynthetic process"/>
    <property type="evidence" value="ECO:0007669"/>
    <property type="project" value="UniProtKB-UniPathway"/>
</dbReference>
<dbReference type="Gene3D" id="3.30.70.120">
    <property type="match status" value="1"/>
</dbReference>
<dbReference type="AlphaFoldDB" id="A0A0D2A4G5"/>
<proteinExistence type="inferred from homology"/>
<dbReference type="PANTHER" id="PTHR21403">
    <property type="entry name" value="ATP PHOSPHORIBOSYLTRANSFERASE ATP-PRTASE"/>
    <property type="match status" value="1"/>
</dbReference>
<evidence type="ECO:0000313" key="17">
    <source>
        <dbReference type="Proteomes" id="UP000053259"/>
    </source>
</evidence>
<dbReference type="STRING" id="253628.A0A0D2A4G5"/>